<comment type="caution">
    <text evidence="10">The sequence shown here is derived from an EMBL/GenBank/DDBJ whole genome shotgun (WGS) entry which is preliminary data.</text>
</comment>
<dbReference type="InterPro" id="IPR017452">
    <property type="entry name" value="GPCR_Rhodpsn_7TM"/>
</dbReference>
<sequence>MISSSLLATINILKDTKIIGVYTALCKAYSFIFGLLSFMSSLLLLVIAIDRYLRICKNNSICSKWGGRVVIVVISVSFISALPHLFTIKDTIVKTQRNSSDNFTVSICEISDEDRIRHCLPVLVLCIGIITALVILYGRIILTINAHFKRIETSLTAADIWDNSEINNTQNEQKSEFSRRNILVMKKTIGIFIAISVTFFLSYIPFLITSMFQKGMMKYVM</sequence>
<evidence type="ECO:0000256" key="7">
    <source>
        <dbReference type="ARBA" id="ARBA00023224"/>
    </source>
</evidence>
<dbReference type="Pfam" id="PF00001">
    <property type="entry name" value="7tm_1"/>
    <property type="match status" value="1"/>
</dbReference>
<evidence type="ECO:0000256" key="1">
    <source>
        <dbReference type="ARBA" id="ARBA00004141"/>
    </source>
</evidence>
<dbReference type="Proteomes" id="UP000683360">
    <property type="component" value="Unassembled WGS sequence"/>
</dbReference>
<dbReference type="AlphaFoldDB" id="A0A8S3RYK5"/>
<keyword evidence="3 8" id="KW-1133">Transmembrane helix</keyword>
<dbReference type="PROSITE" id="PS50262">
    <property type="entry name" value="G_PROTEIN_RECEP_F1_2"/>
    <property type="match status" value="1"/>
</dbReference>
<evidence type="ECO:0000259" key="9">
    <source>
        <dbReference type="PROSITE" id="PS50262"/>
    </source>
</evidence>
<keyword evidence="11" id="KW-1185">Reference proteome</keyword>
<dbReference type="PANTHER" id="PTHR24238">
    <property type="entry name" value="G-PROTEIN COUPLED RECEPTOR"/>
    <property type="match status" value="1"/>
</dbReference>
<dbReference type="PANTHER" id="PTHR24238:SF47">
    <property type="entry name" value="ECDYSTEROIDS_DOPAMINE RECEPTOR-RELATED"/>
    <property type="match status" value="1"/>
</dbReference>
<dbReference type="Gene3D" id="1.20.1070.10">
    <property type="entry name" value="Rhodopsin 7-helix transmembrane proteins"/>
    <property type="match status" value="1"/>
</dbReference>
<proteinExistence type="predicted"/>
<organism evidence="10 11">
    <name type="scientific">Mytilus edulis</name>
    <name type="common">Blue mussel</name>
    <dbReference type="NCBI Taxonomy" id="6550"/>
    <lineage>
        <taxon>Eukaryota</taxon>
        <taxon>Metazoa</taxon>
        <taxon>Spiralia</taxon>
        <taxon>Lophotrochozoa</taxon>
        <taxon>Mollusca</taxon>
        <taxon>Bivalvia</taxon>
        <taxon>Autobranchia</taxon>
        <taxon>Pteriomorphia</taxon>
        <taxon>Mytilida</taxon>
        <taxon>Mytiloidea</taxon>
        <taxon>Mytilidae</taxon>
        <taxon>Mytilinae</taxon>
        <taxon>Mytilus</taxon>
    </lineage>
</organism>
<evidence type="ECO:0000256" key="4">
    <source>
        <dbReference type="ARBA" id="ARBA00023040"/>
    </source>
</evidence>
<feature type="transmembrane region" description="Helical" evidence="8">
    <location>
        <begin position="122"/>
        <end position="142"/>
    </location>
</feature>
<dbReference type="GO" id="GO:0016020">
    <property type="term" value="C:membrane"/>
    <property type="evidence" value="ECO:0007669"/>
    <property type="project" value="UniProtKB-SubCell"/>
</dbReference>
<keyword evidence="2 8" id="KW-0812">Transmembrane</keyword>
<feature type="transmembrane region" description="Helical" evidence="8">
    <location>
        <begin position="65"/>
        <end position="86"/>
    </location>
</feature>
<reference evidence="10" key="1">
    <citation type="submission" date="2021-03" db="EMBL/GenBank/DDBJ databases">
        <authorList>
            <person name="Bekaert M."/>
        </authorList>
    </citation>
    <scope>NUCLEOTIDE SEQUENCE</scope>
</reference>
<accession>A0A8S3RYK5</accession>
<gene>
    <name evidence="10" type="ORF">MEDL_25845</name>
</gene>
<dbReference type="PROSITE" id="PS00237">
    <property type="entry name" value="G_PROTEIN_RECEP_F1_1"/>
    <property type="match status" value="1"/>
</dbReference>
<name>A0A8S3RYK5_MYTED</name>
<protein>
    <recommendedName>
        <fullName evidence="9">G-protein coupled receptors family 1 profile domain-containing protein</fullName>
    </recommendedName>
</protein>
<comment type="subcellular location">
    <subcellularLocation>
        <location evidence="1">Membrane</location>
        <topology evidence="1">Multi-pass membrane protein</topology>
    </subcellularLocation>
</comment>
<keyword evidence="6" id="KW-0675">Receptor</keyword>
<keyword evidence="4" id="KW-0297">G-protein coupled receptor</keyword>
<evidence type="ECO:0000256" key="2">
    <source>
        <dbReference type="ARBA" id="ARBA00022692"/>
    </source>
</evidence>
<evidence type="ECO:0000313" key="11">
    <source>
        <dbReference type="Proteomes" id="UP000683360"/>
    </source>
</evidence>
<dbReference type="GO" id="GO:0004930">
    <property type="term" value="F:G protein-coupled receptor activity"/>
    <property type="evidence" value="ECO:0007669"/>
    <property type="project" value="UniProtKB-KW"/>
</dbReference>
<keyword evidence="5 8" id="KW-0472">Membrane</keyword>
<feature type="domain" description="G-protein coupled receptors family 1 profile" evidence="9">
    <location>
        <begin position="1"/>
        <end position="221"/>
    </location>
</feature>
<evidence type="ECO:0000256" key="3">
    <source>
        <dbReference type="ARBA" id="ARBA00022989"/>
    </source>
</evidence>
<evidence type="ECO:0000256" key="5">
    <source>
        <dbReference type="ARBA" id="ARBA00023136"/>
    </source>
</evidence>
<keyword evidence="7" id="KW-0807">Transducer</keyword>
<dbReference type="SUPFAM" id="SSF81321">
    <property type="entry name" value="Family A G protein-coupled receptor-like"/>
    <property type="match status" value="1"/>
</dbReference>
<evidence type="ECO:0000313" key="10">
    <source>
        <dbReference type="EMBL" id="CAG2211829.1"/>
    </source>
</evidence>
<dbReference type="InterPro" id="IPR000276">
    <property type="entry name" value="GPCR_Rhodpsn"/>
</dbReference>
<evidence type="ECO:0000256" key="6">
    <source>
        <dbReference type="ARBA" id="ARBA00023170"/>
    </source>
</evidence>
<evidence type="ECO:0000256" key="8">
    <source>
        <dbReference type="SAM" id="Phobius"/>
    </source>
</evidence>
<feature type="transmembrane region" description="Helical" evidence="8">
    <location>
        <begin position="31"/>
        <end position="53"/>
    </location>
</feature>
<feature type="transmembrane region" description="Helical" evidence="8">
    <location>
        <begin position="189"/>
        <end position="212"/>
    </location>
</feature>
<dbReference type="EMBL" id="CAJPWZ010001277">
    <property type="protein sequence ID" value="CAG2211829.1"/>
    <property type="molecule type" value="Genomic_DNA"/>
</dbReference>